<evidence type="ECO:0000313" key="1">
    <source>
        <dbReference type="EMBL" id="MCC0094742.1"/>
    </source>
</evidence>
<dbReference type="RefSeq" id="WP_229335316.1">
    <property type="nucleotide sequence ID" value="NZ_JAINUL010000001.1"/>
</dbReference>
<protein>
    <submittedName>
        <fullName evidence="1">Uncharacterized protein</fullName>
    </submittedName>
</protein>
<comment type="caution">
    <text evidence="1">The sequence shown here is derived from an EMBL/GenBank/DDBJ whole genome shotgun (WGS) entry which is preliminary data.</text>
</comment>
<reference evidence="1 2" key="1">
    <citation type="submission" date="2021-08" db="EMBL/GenBank/DDBJ databases">
        <title>Genomic Architecture of Streptomyces flavotricini NGL1 and Streptomyces erythrochromogenes HMS4 With Differential Plant Beneficial attributes and laccase production capabilities.</title>
        <authorList>
            <person name="Salwan R."/>
            <person name="Kaur R."/>
            <person name="Sharma V."/>
        </authorList>
    </citation>
    <scope>NUCLEOTIDE SEQUENCE [LARGE SCALE GENOMIC DNA]</scope>
    <source>
        <strain evidence="1 2">NGL1</strain>
    </source>
</reference>
<evidence type="ECO:0000313" key="2">
    <source>
        <dbReference type="Proteomes" id="UP001520654"/>
    </source>
</evidence>
<name>A0ABS8E164_9ACTN</name>
<organism evidence="1 2">
    <name type="scientific">Streptomyces flavotricini</name>
    <dbReference type="NCBI Taxonomy" id="66888"/>
    <lineage>
        <taxon>Bacteria</taxon>
        <taxon>Bacillati</taxon>
        <taxon>Actinomycetota</taxon>
        <taxon>Actinomycetes</taxon>
        <taxon>Kitasatosporales</taxon>
        <taxon>Streptomycetaceae</taxon>
        <taxon>Streptomyces</taxon>
    </lineage>
</organism>
<accession>A0ABS8E164</accession>
<proteinExistence type="predicted"/>
<dbReference type="EMBL" id="JAINUL010000001">
    <property type="protein sequence ID" value="MCC0094742.1"/>
    <property type="molecule type" value="Genomic_DNA"/>
</dbReference>
<dbReference type="Proteomes" id="UP001520654">
    <property type="component" value="Unassembled WGS sequence"/>
</dbReference>
<sequence>MGSLLRSISGIRWGELHDATGAAAGGIPPLLSRIAYGDEDTARIAIDDLGDAVCALGFVVGEATVPTVPFLLELAGTPQVACKAELLYLLGSIYRTDQWHSAAASTQDRKHGASYQQQTGWEAAARAAVYAGLSVIEGVASSVRPEEAMPARKLLQVMDDTPRFPEL</sequence>
<gene>
    <name evidence="1" type="ORF">K7B10_08075</name>
</gene>
<keyword evidence="2" id="KW-1185">Reference proteome</keyword>